<sequence length="519" mass="58853">MEILIYVAKVSLYWTLFYICYRLLLSKQTFFIWNRIYLISSLLLSFALPFIIYPESAPVISLNYSVANPNFTITATRAEQTPVITWTHFLWFAYALGALFMVYKLFVNFRHLNQFLTDGELIELEDCKIVLINSNRVGSFSFLKWIVVNRNDYENHFDPILRHETVHMQQWHSIDILLVEILKIVFWFNPVLLLYKKSLQEVHEFLADYEAPNRENYATFLVSYALNAPIASLTNHFYKPSQIKTRIQMIYKNRSSKWLLSTYVFAAALITTVAIFVAGCEQKEKSESATSEKVEADKKTEPLKKEVEGKLKERNVYTVVEEQPEFPGGISAMFGFLAKNIKYPEAAAKANVEGKVFLSFVVTETGETEDIVILKGVGYGCDAEAIRVLKLFPKWKPGKQNGVPVNVKYNLPINFQLDDAKKAALIDKKQSQKPKESEKILTAEAGGVKAISPEIKITAPAIDPNPLLVIDGKIAENQSIKDLDTDKIQSINVLKGQKAIAAYGKKGSNGVISIMTKKI</sequence>
<dbReference type="PROSITE" id="PS52015">
    <property type="entry name" value="TONB_CTD"/>
    <property type="match status" value="1"/>
</dbReference>
<feature type="transmembrane region" description="Helical" evidence="11">
    <location>
        <begin position="217"/>
        <end position="238"/>
    </location>
</feature>
<evidence type="ECO:0000256" key="2">
    <source>
        <dbReference type="ARBA" id="ARBA00006555"/>
    </source>
</evidence>
<evidence type="ECO:0000256" key="10">
    <source>
        <dbReference type="PROSITE-ProRule" id="PRU01360"/>
    </source>
</evidence>
<dbReference type="PANTHER" id="PTHR33446:SF2">
    <property type="entry name" value="PROTEIN TONB"/>
    <property type="match status" value="1"/>
</dbReference>
<dbReference type="SUPFAM" id="SSF74653">
    <property type="entry name" value="TolA/TonB C-terminal domain"/>
    <property type="match status" value="1"/>
</dbReference>
<evidence type="ECO:0000256" key="11">
    <source>
        <dbReference type="SAM" id="Phobius"/>
    </source>
</evidence>
<keyword evidence="9 10" id="KW-0472">Membrane</keyword>
<dbReference type="InterPro" id="IPR006260">
    <property type="entry name" value="TonB/TolA_C"/>
</dbReference>
<keyword evidence="8 11" id="KW-1133">Transmembrane helix</keyword>
<feature type="transmembrane region" description="Helical" evidence="11">
    <location>
        <begin position="36"/>
        <end position="53"/>
    </location>
</feature>
<dbReference type="InterPro" id="IPR039426">
    <property type="entry name" value="TonB-dep_rcpt-like"/>
</dbReference>
<dbReference type="InterPro" id="IPR037682">
    <property type="entry name" value="TonB_C"/>
</dbReference>
<dbReference type="PROSITE" id="PS52016">
    <property type="entry name" value="TONB_DEPENDENT_REC_3"/>
    <property type="match status" value="1"/>
</dbReference>
<dbReference type="SUPFAM" id="SSF56935">
    <property type="entry name" value="Porins"/>
    <property type="match status" value="1"/>
</dbReference>
<keyword evidence="5" id="KW-0997">Cell inner membrane</keyword>
<comment type="caution">
    <text evidence="13">The sequence shown here is derived from an EMBL/GenBank/DDBJ whole genome shotgun (WGS) entry which is preliminary data.</text>
</comment>
<evidence type="ECO:0000256" key="7">
    <source>
        <dbReference type="ARBA" id="ARBA00022927"/>
    </source>
</evidence>
<keyword evidence="14" id="KW-1185">Reference proteome</keyword>
<evidence type="ECO:0000256" key="8">
    <source>
        <dbReference type="ARBA" id="ARBA00022989"/>
    </source>
</evidence>
<protein>
    <submittedName>
        <fullName evidence="13">TonB family protein</fullName>
    </submittedName>
</protein>
<dbReference type="RefSeq" id="WP_194124585.1">
    <property type="nucleotide sequence ID" value="NZ_JACYGY010000002.1"/>
</dbReference>
<gene>
    <name evidence="13" type="ORF">IEE83_31205</name>
</gene>
<dbReference type="Proteomes" id="UP000634134">
    <property type="component" value="Unassembled WGS sequence"/>
</dbReference>
<evidence type="ECO:0000256" key="1">
    <source>
        <dbReference type="ARBA" id="ARBA00004383"/>
    </source>
</evidence>
<feature type="transmembrane region" description="Helical" evidence="11">
    <location>
        <begin position="176"/>
        <end position="195"/>
    </location>
</feature>
<evidence type="ECO:0000256" key="9">
    <source>
        <dbReference type="ARBA" id="ARBA00023136"/>
    </source>
</evidence>
<evidence type="ECO:0000259" key="12">
    <source>
        <dbReference type="PROSITE" id="PS52015"/>
    </source>
</evidence>
<evidence type="ECO:0000256" key="3">
    <source>
        <dbReference type="ARBA" id="ARBA00022448"/>
    </source>
</evidence>
<dbReference type="EMBL" id="JACYGY010000002">
    <property type="protein sequence ID" value="MBE9466357.1"/>
    <property type="molecule type" value="Genomic_DNA"/>
</dbReference>
<keyword evidence="10" id="KW-1134">Transmembrane beta strand</keyword>
<comment type="similarity">
    <text evidence="2">Belongs to the TonB family.</text>
</comment>
<accession>A0ABR9WLJ4</accession>
<keyword evidence="7" id="KW-0653">Protein transport</keyword>
<evidence type="ECO:0000256" key="4">
    <source>
        <dbReference type="ARBA" id="ARBA00022475"/>
    </source>
</evidence>
<feature type="transmembrane region" description="Helical" evidence="11">
    <location>
        <begin position="258"/>
        <end position="278"/>
    </location>
</feature>
<evidence type="ECO:0000256" key="6">
    <source>
        <dbReference type="ARBA" id="ARBA00022692"/>
    </source>
</evidence>
<dbReference type="Gene3D" id="3.30.1150.10">
    <property type="match status" value="1"/>
</dbReference>
<keyword evidence="10" id="KW-0998">Cell outer membrane</keyword>
<organism evidence="13 14">
    <name type="scientific">Dyadobacter subterraneus</name>
    <dbReference type="NCBI Taxonomy" id="2773304"/>
    <lineage>
        <taxon>Bacteria</taxon>
        <taxon>Pseudomonadati</taxon>
        <taxon>Bacteroidota</taxon>
        <taxon>Cytophagia</taxon>
        <taxon>Cytophagales</taxon>
        <taxon>Spirosomataceae</taxon>
        <taxon>Dyadobacter</taxon>
    </lineage>
</organism>
<keyword evidence="6 10" id="KW-0812">Transmembrane</keyword>
<name>A0ABR9WLJ4_9BACT</name>
<comment type="subcellular location">
    <subcellularLocation>
        <location evidence="1">Cell inner membrane</location>
        <topology evidence="1">Single-pass membrane protein</topology>
        <orientation evidence="1">Periplasmic side</orientation>
    </subcellularLocation>
    <subcellularLocation>
        <location evidence="10">Cell outer membrane</location>
        <topology evidence="10">Multi-pass membrane protein</topology>
    </subcellularLocation>
</comment>
<comment type="similarity">
    <text evidence="10">Belongs to the TonB-dependent receptor family.</text>
</comment>
<dbReference type="PANTHER" id="PTHR33446">
    <property type="entry name" value="PROTEIN TONB-RELATED"/>
    <property type="match status" value="1"/>
</dbReference>
<dbReference type="Pfam" id="PF05569">
    <property type="entry name" value="Peptidase_M56"/>
    <property type="match status" value="1"/>
</dbReference>
<dbReference type="NCBIfam" id="TIGR01352">
    <property type="entry name" value="tonB_Cterm"/>
    <property type="match status" value="1"/>
</dbReference>
<evidence type="ECO:0000313" key="13">
    <source>
        <dbReference type="EMBL" id="MBE9466357.1"/>
    </source>
</evidence>
<dbReference type="InterPro" id="IPR051045">
    <property type="entry name" value="TonB-dependent_transducer"/>
</dbReference>
<dbReference type="InterPro" id="IPR037066">
    <property type="entry name" value="Plug_dom_sf"/>
</dbReference>
<dbReference type="Gene3D" id="2.170.130.10">
    <property type="entry name" value="TonB-dependent receptor, plug domain"/>
    <property type="match status" value="1"/>
</dbReference>
<proteinExistence type="inferred from homology"/>
<dbReference type="Pfam" id="PF03544">
    <property type="entry name" value="TonB_C"/>
    <property type="match status" value="1"/>
</dbReference>
<dbReference type="InterPro" id="IPR008756">
    <property type="entry name" value="Peptidase_M56"/>
</dbReference>
<feature type="transmembrane region" description="Helical" evidence="11">
    <location>
        <begin position="89"/>
        <end position="107"/>
    </location>
</feature>
<keyword evidence="4" id="KW-1003">Cell membrane</keyword>
<evidence type="ECO:0000256" key="5">
    <source>
        <dbReference type="ARBA" id="ARBA00022519"/>
    </source>
</evidence>
<feature type="transmembrane region" description="Helical" evidence="11">
    <location>
        <begin position="6"/>
        <end position="24"/>
    </location>
</feature>
<reference evidence="14" key="1">
    <citation type="submission" date="2023-07" db="EMBL/GenBank/DDBJ databases">
        <title>Dyadobacter sp. nov 'subterranea' isolated from contaminted grondwater.</title>
        <authorList>
            <person name="Szabo I."/>
            <person name="Al-Omari J."/>
            <person name="Szerdahelyi S.G."/>
            <person name="Rado J."/>
        </authorList>
    </citation>
    <scope>NUCLEOTIDE SEQUENCE [LARGE SCALE GENOMIC DNA]</scope>
    <source>
        <strain evidence="14">UP-52</strain>
    </source>
</reference>
<keyword evidence="3 10" id="KW-0813">Transport</keyword>
<evidence type="ECO:0000313" key="14">
    <source>
        <dbReference type="Proteomes" id="UP000634134"/>
    </source>
</evidence>
<feature type="domain" description="TonB C-terminal" evidence="12">
    <location>
        <begin position="328"/>
        <end position="424"/>
    </location>
</feature>